<comment type="caution">
    <text evidence="3">The sequence shown here is derived from an EMBL/GenBank/DDBJ whole genome shotgun (WGS) entry which is preliminary data.</text>
</comment>
<feature type="compositionally biased region" description="Low complexity" evidence="1">
    <location>
        <begin position="7"/>
        <end position="22"/>
    </location>
</feature>
<proteinExistence type="predicted"/>
<dbReference type="Pfam" id="PF00615">
    <property type="entry name" value="RGS"/>
    <property type="match status" value="1"/>
</dbReference>
<dbReference type="InterPro" id="IPR016137">
    <property type="entry name" value="RGS"/>
</dbReference>
<reference evidence="3 4" key="1">
    <citation type="journal article" date="2020" name="Microbiol. Resour. Announc.">
        <title>Draft Genome Sequence of a Cladosporium Species Isolated from the Mesophotic Ascidian Didemnum maculosum.</title>
        <authorList>
            <person name="Gioti A."/>
            <person name="Siaperas R."/>
            <person name="Nikolaivits E."/>
            <person name="Le Goff G."/>
            <person name="Ouazzani J."/>
            <person name="Kotoulas G."/>
            <person name="Topakas E."/>
        </authorList>
    </citation>
    <scope>NUCLEOTIDE SEQUENCE [LARGE SCALE GENOMIC DNA]</scope>
    <source>
        <strain evidence="3 4">TM138-S3</strain>
    </source>
</reference>
<sequence>MVTRKPSSQSTTSSTSSSRCSSIYPCSALTDGWSADEADEMSADESNSPSPPLSVAIPKAAGAHGPHCPRRPNLREILANTSPPPWTLAAFMAYLSSNHCLETLEFTMDAGRYKKHYAKMLSKAQGEEGPPAKDREYVQLLWTRLIDAYIQPNGSREVNLPSEVRDPILNIKVEDLPPTPEKLDPAVSKIYELMEESVLVPFINSCYPQSAAPTVSSMPVNVSTDSLSGGSHSRGGSAPQTFKRHGRNARSSPPPQTAVEPYAHTYAAPSTLNRKSAPSSLTTTLHKARFSMRLSPTTSAPAQSNPPNIIAPFASATSGTSDTTVSASGSGTAPGMTDDSTGTPSPVNDSPMTPPTSPPVGDIGSPANSPRTSRDSNNVWKKLGRLSGMKVGKKKSSAALKEEQQ</sequence>
<dbReference type="PANTHER" id="PTHR10845">
    <property type="entry name" value="REGULATOR OF G PROTEIN SIGNALING"/>
    <property type="match status" value="1"/>
</dbReference>
<evidence type="ECO:0000259" key="2">
    <source>
        <dbReference type="PROSITE" id="PS50132"/>
    </source>
</evidence>
<evidence type="ECO:0000313" key="3">
    <source>
        <dbReference type="EMBL" id="KAL1586720.1"/>
    </source>
</evidence>
<feature type="compositionally biased region" description="Low complexity" evidence="1">
    <location>
        <begin position="226"/>
        <end position="237"/>
    </location>
</feature>
<dbReference type="PANTHER" id="PTHR10845:SF267">
    <property type="entry name" value="REGULATOR OF G PROTEIN SIGNALING DOMAIN PROTEIN (AFU_ORTHOLOGUE AFUA_6G06860)"/>
    <property type="match status" value="1"/>
</dbReference>
<feature type="compositionally biased region" description="Polar residues" evidence="1">
    <location>
        <begin position="338"/>
        <end position="351"/>
    </location>
</feature>
<accession>A0AB34KTQ5</accession>
<feature type="region of interest" description="Disordered" evidence="1">
    <location>
        <begin position="221"/>
        <end position="261"/>
    </location>
</feature>
<organism evidence="3 4">
    <name type="scientific">Cladosporium halotolerans</name>
    <dbReference type="NCBI Taxonomy" id="1052096"/>
    <lineage>
        <taxon>Eukaryota</taxon>
        <taxon>Fungi</taxon>
        <taxon>Dikarya</taxon>
        <taxon>Ascomycota</taxon>
        <taxon>Pezizomycotina</taxon>
        <taxon>Dothideomycetes</taxon>
        <taxon>Dothideomycetidae</taxon>
        <taxon>Cladosporiales</taxon>
        <taxon>Cladosporiaceae</taxon>
        <taxon>Cladosporium</taxon>
    </lineage>
</organism>
<dbReference type="SUPFAM" id="SSF48097">
    <property type="entry name" value="Regulator of G-protein signaling, RGS"/>
    <property type="match status" value="1"/>
</dbReference>
<dbReference type="EMBL" id="JAAQHG020000013">
    <property type="protein sequence ID" value="KAL1586720.1"/>
    <property type="molecule type" value="Genomic_DNA"/>
</dbReference>
<gene>
    <name evidence="3" type="ORF">WHR41_04556</name>
</gene>
<feature type="compositionally biased region" description="Polar residues" evidence="1">
    <location>
        <begin position="366"/>
        <end position="379"/>
    </location>
</feature>
<feature type="compositionally biased region" description="Polar residues" evidence="1">
    <location>
        <begin position="315"/>
        <end position="331"/>
    </location>
</feature>
<dbReference type="GeneID" id="96006000"/>
<feature type="compositionally biased region" description="Acidic residues" evidence="1">
    <location>
        <begin position="34"/>
        <end position="43"/>
    </location>
</feature>
<dbReference type="PROSITE" id="PS50132">
    <property type="entry name" value="RGS"/>
    <property type="match status" value="1"/>
</dbReference>
<protein>
    <recommendedName>
        <fullName evidence="2">RGS domain-containing protein</fullName>
    </recommendedName>
</protein>
<name>A0AB34KTQ5_9PEZI</name>
<feature type="region of interest" description="Disordered" evidence="1">
    <location>
        <begin position="294"/>
        <end position="405"/>
    </location>
</feature>
<dbReference type="Gene3D" id="1.10.167.10">
    <property type="entry name" value="Regulator of G-protein Signalling 4, domain 2"/>
    <property type="match status" value="1"/>
</dbReference>
<feature type="region of interest" description="Disordered" evidence="1">
    <location>
        <begin position="1"/>
        <end position="76"/>
    </location>
</feature>
<feature type="compositionally biased region" description="Polar residues" evidence="1">
    <location>
        <begin position="294"/>
        <end position="307"/>
    </location>
</feature>
<dbReference type="RefSeq" id="XP_069229825.1">
    <property type="nucleotide sequence ID" value="XM_069373162.1"/>
</dbReference>
<dbReference type="SMART" id="SM00315">
    <property type="entry name" value="RGS"/>
    <property type="match status" value="1"/>
</dbReference>
<feature type="domain" description="RGS" evidence="2">
    <location>
        <begin position="91"/>
        <end position="205"/>
    </location>
</feature>
<dbReference type="CDD" id="cd07440">
    <property type="entry name" value="RGS"/>
    <property type="match status" value="1"/>
</dbReference>
<dbReference type="AlphaFoldDB" id="A0AB34KTQ5"/>
<dbReference type="InterPro" id="IPR044926">
    <property type="entry name" value="RGS_subdomain_2"/>
</dbReference>
<dbReference type="InterPro" id="IPR036305">
    <property type="entry name" value="RGS_sf"/>
</dbReference>
<evidence type="ECO:0000256" key="1">
    <source>
        <dbReference type="SAM" id="MobiDB-lite"/>
    </source>
</evidence>
<dbReference type="Proteomes" id="UP000803884">
    <property type="component" value="Unassembled WGS sequence"/>
</dbReference>
<keyword evidence="4" id="KW-1185">Reference proteome</keyword>
<evidence type="ECO:0000313" key="4">
    <source>
        <dbReference type="Proteomes" id="UP000803884"/>
    </source>
</evidence>